<protein>
    <submittedName>
        <fullName evidence="1">Uncharacterized protein</fullName>
    </submittedName>
</protein>
<organism evidence="1 2">
    <name type="scientific">Cupriavidus gilardii J11</name>
    <dbReference type="NCBI Taxonomy" id="936133"/>
    <lineage>
        <taxon>Bacteria</taxon>
        <taxon>Pseudomonadati</taxon>
        <taxon>Pseudomonadota</taxon>
        <taxon>Betaproteobacteria</taxon>
        <taxon>Burkholderiales</taxon>
        <taxon>Burkholderiaceae</taxon>
        <taxon>Cupriavidus</taxon>
    </lineage>
</organism>
<accession>A0A562BSV0</accession>
<dbReference type="Proteomes" id="UP000318141">
    <property type="component" value="Unassembled WGS sequence"/>
</dbReference>
<sequence length="150" mass="17864">MRFTRFERYTPIDFNVRRQSAFARKQQRERDRYPLFSEHIQSEQHSADEEMARRRRQADRFEAGQRAFRARVWREARARFFSLPEADKDQIRSQWSTWTGPTTALYFSFMVDELSGDQARRVNAGNAARDEIRRKISDTLPCQGVLEAVL</sequence>
<evidence type="ECO:0000313" key="1">
    <source>
        <dbReference type="EMBL" id="TWG87880.1"/>
    </source>
</evidence>
<gene>
    <name evidence="1" type="ORF">L602_001500000130</name>
</gene>
<dbReference type="OrthoDB" id="8561631at2"/>
<evidence type="ECO:0000313" key="2">
    <source>
        <dbReference type="Proteomes" id="UP000318141"/>
    </source>
</evidence>
<dbReference type="AlphaFoldDB" id="A0A562BSV0"/>
<dbReference type="EMBL" id="VLJN01000007">
    <property type="protein sequence ID" value="TWG87880.1"/>
    <property type="molecule type" value="Genomic_DNA"/>
</dbReference>
<keyword evidence="2" id="KW-1185">Reference proteome</keyword>
<reference evidence="1 2" key="1">
    <citation type="submission" date="2019-07" db="EMBL/GenBank/DDBJ databases">
        <title>Genome sequencing of lignin-degrading bacterial isolates.</title>
        <authorList>
            <person name="Gladden J."/>
        </authorList>
    </citation>
    <scope>NUCLEOTIDE SEQUENCE [LARGE SCALE GENOMIC DNA]</scope>
    <source>
        <strain evidence="1 2">J11</strain>
    </source>
</reference>
<comment type="caution">
    <text evidence="1">The sequence shown here is derived from an EMBL/GenBank/DDBJ whole genome shotgun (WGS) entry which is preliminary data.</text>
</comment>
<name>A0A562BSV0_9BURK</name>
<proteinExistence type="predicted"/>